<dbReference type="InterPro" id="IPR002110">
    <property type="entry name" value="Ankyrin_rpt"/>
</dbReference>
<dbReference type="Pfam" id="PF00023">
    <property type="entry name" value="Ank"/>
    <property type="match status" value="1"/>
</dbReference>
<dbReference type="AlphaFoldDB" id="A0AAN6PLQ7"/>
<feature type="repeat" description="ANK" evidence="3">
    <location>
        <begin position="193"/>
        <end position="225"/>
    </location>
</feature>
<dbReference type="SMART" id="SM00248">
    <property type="entry name" value="ANK"/>
    <property type="match status" value="5"/>
</dbReference>
<dbReference type="PROSITE" id="PS50297">
    <property type="entry name" value="ANK_REP_REGION"/>
    <property type="match status" value="1"/>
</dbReference>
<evidence type="ECO:0000256" key="4">
    <source>
        <dbReference type="SAM" id="MobiDB-lite"/>
    </source>
</evidence>
<protein>
    <submittedName>
        <fullName evidence="5">Ankyrin repeat-containing domain protein</fullName>
    </submittedName>
</protein>
<evidence type="ECO:0000256" key="3">
    <source>
        <dbReference type="PROSITE-ProRule" id="PRU00023"/>
    </source>
</evidence>
<dbReference type="PROSITE" id="PS50088">
    <property type="entry name" value="ANK_REPEAT"/>
    <property type="match status" value="2"/>
</dbReference>
<dbReference type="InterPro" id="IPR036770">
    <property type="entry name" value="Ankyrin_rpt-contain_sf"/>
</dbReference>
<evidence type="ECO:0000256" key="2">
    <source>
        <dbReference type="ARBA" id="ARBA00023043"/>
    </source>
</evidence>
<feature type="compositionally biased region" description="Basic and acidic residues" evidence="4">
    <location>
        <begin position="1"/>
        <end position="13"/>
    </location>
</feature>
<dbReference type="Proteomes" id="UP001303115">
    <property type="component" value="Unassembled WGS sequence"/>
</dbReference>
<organism evidence="5 6">
    <name type="scientific">Parachaetomium inaequale</name>
    <dbReference type="NCBI Taxonomy" id="2588326"/>
    <lineage>
        <taxon>Eukaryota</taxon>
        <taxon>Fungi</taxon>
        <taxon>Dikarya</taxon>
        <taxon>Ascomycota</taxon>
        <taxon>Pezizomycotina</taxon>
        <taxon>Sordariomycetes</taxon>
        <taxon>Sordariomycetidae</taxon>
        <taxon>Sordariales</taxon>
        <taxon>Chaetomiaceae</taxon>
        <taxon>Parachaetomium</taxon>
    </lineage>
</organism>
<feature type="region of interest" description="Disordered" evidence="4">
    <location>
        <begin position="1"/>
        <end position="43"/>
    </location>
</feature>
<evidence type="ECO:0000313" key="6">
    <source>
        <dbReference type="Proteomes" id="UP001303115"/>
    </source>
</evidence>
<comment type="caution">
    <text evidence="5">The sequence shown here is derived from an EMBL/GenBank/DDBJ whole genome shotgun (WGS) entry which is preliminary data.</text>
</comment>
<dbReference type="EMBL" id="MU854342">
    <property type="protein sequence ID" value="KAK4042360.1"/>
    <property type="molecule type" value="Genomic_DNA"/>
</dbReference>
<dbReference type="Gene3D" id="1.25.40.20">
    <property type="entry name" value="Ankyrin repeat-containing domain"/>
    <property type="match status" value="3"/>
</dbReference>
<evidence type="ECO:0000313" key="5">
    <source>
        <dbReference type="EMBL" id="KAK4042360.1"/>
    </source>
</evidence>
<gene>
    <name evidence="5" type="ORF">C8A01DRAFT_33566</name>
</gene>
<feature type="repeat" description="ANK" evidence="3">
    <location>
        <begin position="134"/>
        <end position="166"/>
    </location>
</feature>
<dbReference type="Pfam" id="PF13637">
    <property type="entry name" value="Ank_4"/>
    <property type="match status" value="1"/>
</dbReference>
<keyword evidence="6" id="KW-1185">Reference proteome</keyword>
<sequence>MAICDEPHGKPSQEGDAVAEGQGGNDDADAAATAPPATPRPPVARLPVEMLLAIAGNLTTTGELNALARTCRGLYNVLDPLVYRQGVKEKNDDAVLWACEHNSVATLERLREQGAKFDFEVEREPRRHPNNLPTCFAPIHVAAKHGHVDVLAWLLDNGVNIDALSYEFCGCGCFSRRIWTRTTEVRNLSPLAPQWTALHTAVCCGNTDAAILLLERGASLTVSQRKEDHVRPAWCSQDSDTNITVMHTAAAANNVALIDYIVERDLADLDCIDSAGSAPFHYAAQGAHTGGALARIHQLLWPREKLYWGRLTPFQLATGTGAFGSALILLRGGHELSNEDSAKDPLLSRAAGAYPSYWWPSTLSAWVQQRDAFVAELLARGHRANVLHHGYEPLLCAFAALPPQQTTPSLFRALLTTGGADADVDTPNHHGTTPLCLITKGLNDASVVGDRDAASFRAKLCLLLDHGATLTPAALDALLLGTGSRLPGWRVDLAHAVIDRAFDRAADKDDSESAGHEQALTSALGGLLGECVEQGRVSACEVLVEQGAVYRVLGRGVMIGLVRRGEAEVLEALAVCVGGEEVEGLVREAERGAVGLGGSGGWDLGDA</sequence>
<accession>A0AAN6PLQ7</accession>
<reference evidence="6" key="1">
    <citation type="journal article" date="2023" name="Mol. Phylogenet. Evol.">
        <title>Genome-scale phylogeny and comparative genomics of the fungal order Sordariales.</title>
        <authorList>
            <person name="Hensen N."/>
            <person name="Bonometti L."/>
            <person name="Westerberg I."/>
            <person name="Brannstrom I.O."/>
            <person name="Guillou S."/>
            <person name="Cros-Aarteil S."/>
            <person name="Calhoun S."/>
            <person name="Haridas S."/>
            <person name="Kuo A."/>
            <person name="Mondo S."/>
            <person name="Pangilinan J."/>
            <person name="Riley R."/>
            <person name="LaButti K."/>
            <person name="Andreopoulos B."/>
            <person name="Lipzen A."/>
            <person name="Chen C."/>
            <person name="Yan M."/>
            <person name="Daum C."/>
            <person name="Ng V."/>
            <person name="Clum A."/>
            <person name="Steindorff A."/>
            <person name="Ohm R.A."/>
            <person name="Martin F."/>
            <person name="Silar P."/>
            <person name="Natvig D.O."/>
            <person name="Lalanne C."/>
            <person name="Gautier V."/>
            <person name="Ament-Velasquez S.L."/>
            <person name="Kruys A."/>
            <person name="Hutchinson M.I."/>
            <person name="Powell A.J."/>
            <person name="Barry K."/>
            <person name="Miller A.N."/>
            <person name="Grigoriev I.V."/>
            <person name="Debuchy R."/>
            <person name="Gladieux P."/>
            <person name="Hiltunen Thoren M."/>
            <person name="Johannesson H."/>
        </authorList>
    </citation>
    <scope>NUCLEOTIDE SEQUENCE [LARGE SCALE GENOMIC DNA]</scope>
    <source>
        <strain evidence="6">CBS 284.82</strain>
    </source>
</reference>
<keyword evidence="1" id="KW-0677">Repeat</keyword>
<evidence type="ECO:0000256" key="1">
    <source>
        <dbReference type="ARBA" id="ARBA00022737"/>
    </source>
</evidence>
<dbReference type="PANTHER" id="PTHR24198:SF194">
    <property type="entry name" value="INVERSIN-A"/>
    <property type="match status" value="1"/>
</dbReference>
<keyword evidence="2 3" id="KW-0040">ANK repeat</keyword>
<proteinExistence type="predicted"/>
<name>A0AAN6PLQ7_9PEZI</name>
<dbReference type="PANTHER" id="PTHR24198">
    <property type="entry name" value="ANKYRIN REPEAT AND PROTEIN KINASE DOMAIN-CONTAINING PROTEIN"/>
    <property type="match status" value="1"/>
</dbReference>
<dbReference type="SUPFAM" id="SSF48403">
    <property type="entry name" value="Ankyrin repeat"/>
    <property type="match status" value="1"/>
</dbReference>